<dbReference type="RefSeq" id="WP_147656081.1">
    <property type="nucleotide sequence ID" value="NZ_BMFM01000001.1"/>
</dbReference>
<keyword evidence="1" id="KW-0805">Transcription regulation</keyword>
<dbReference type="PANTHER" id="PTHR30055">
    <property type="entry name" value="HTH-TYPE TRANSCRIPTIONAL REGULATOR RUTR"/>
    <property type="match status" value="1"/>
</dbReference>
<evidence type="ECO:0000256" key="1">
    <source>
        <dbReference type="ARBA" id="ARBA00023015"/>
    </source>
</evidence>
<keyword evidence="2" id="KW-0238">DNA-binding</keyword>
<gene>
    <name evidence="4" type="ORF">FNA67_11215</name>
</gene>
<evidence type="ECO:0000256" key="3">
    <source>
        <dbReference type="ARBA" id="ARBA00023163"/>
    </source>
</evidence>
<dbReference type="Gene3D" id="1.10.357.10">
    <property type="entry name" value="Tetracycline Repressor, domain 2"/>
    <property type="match status" value="1"/>
</dbReference>
<dbReference type="GO" id="GO:0000976">
    <property type="term" value="F:transcription cis-regulatory region binding"/>
    <property type="evidence" value="ECO:0007669"/>
    <property type="project" value="TreeGrafter"/>
</dbReference>
<organism evidence="4 5">
    <name type="scientific">Paradevosia tibetensis</name>
    <dbReference type="NCBI Taxonomy" id="1447062"/>
    <lineage>
        <taxon>Bacteria</taxon>
        <taxon>Pseudomonadati</taxon>
        <taxon>Pseudomonadota</taxon>
        <taxon>Alphaproteobacteria</taxon>
        <taxon>Hyphomicrobiales</taxon>
        <taxon>Devosiaceae</taxon>
        <taxon>Paradevosia</taxon>
    </lineage>
</organism>
<dbReference type="Proteomes" id="UP000321062">
    <property type="component" value="Chromosome"/>
</dbReference>
<evidence type="ECO:0000313" key="5">
    <source>
        <dbReference type="Proteomes" id="UP000321062"/>
    </source>
</evidence>
<dbReference type="GO" id="GO:0003700">
    <property type="term" value="F:DNA-binding transcription factor activity"/>
    <property type="evidence" value="ECO:0007669"/>
    <property type="project" value="TreeGrafter"/>
</dbReference>
<dbReference type="PROSITE" id="PS50977">
    <property type="entry name" value="HTH_TETR_2"/>
    <property type="match status" value="1"/>
</dbReference>
<evidence type="ECO:0000313" key="4">
    <source>
        <dbReference type="EMBL" id="QEE20705.1"/>
    </source>
</evidence>
<evidence type="ECO:0000256" key="2">
    <source>
        <dbReference type="ARBA" id="ARBA00023125"/>
    </source>
</evidence>
<dbReference type="InterPro" id="IPR009057">
    <property type="entry name" value="Homeodomain-like_sf"/>
</dbReference>
<accession>A0A5B9DP71</accession>
<dbReference type="SUPFAM" id="SSF46689">
    <property type="entry name" value="Homeodomain-like"/>
    <property type="match status" value="1"/>
</dbReference>
<dbReference type="KEGG" id="yti:FNA67_11215"/>
<dbReference type="EMBL" id="CP041690">
    <property type="protein sequence ID" value="QEE20705.1"/>
    <property type="molecule type" value="Genomic_DNA"/>
</dbReference>
<dbReference type="PANTHER" id="PTHR30055:SF151">
    <property type="entry name" value="TRANSCRIPTIONAL REGULATORY PROTEIN"/>
    <property type="match status" value="1"/>
</dbReference>
<dbReference type="InterPro" id="IPR050109">
    <property type="entry name" value="HTH-type_TetR-like_transc_reg"/>
</dbReference>
<proteinExistence type="predicted"/>
<protein>
    <submittedName>
        <fullName evidence="4">TetR/AcrR family transcriptional regulator</fullName>
    </submittedName>
</protein>
<dbReference type="Pfam" id="PF00440">
    <property type="entry name" value="TetR_N"/>
    <property type="match status" value="1"/>
</dbReference>
<dbReference type="OrthoDB" id="4371863at2"/>
<dbReference type="InterPro" id="IPR001647">
    <property type="entry name" value="HTH_TetR"/>
</dbReference>
<sequence>MSSDDTKRRYVSPKRSAASEETDARIVAAAFTVLGRVAKGGEVFSLETVAKQAGVTRLTVHNRFGSRRGLLEAVFDARAREAGLHRVAQAMAMADAEGAILAIVGIFCDFWSSDHHGLSGLFASGAGEPEFRQAMHERNERRRQIFDVLTARLVGEGRLDADRRDDVTDVLFALTGMPFFVSLSVRERPMDGVKALISGLARAAIASGQTQ</sequence>
<keyword evidence="3" id="KW-0804">Transcription</keyword>
<dbReference type="AlphaFoldDB" id="A0A5B9DP71"/>
<name>A0A5B9DP71_9HYPH</name>
<keyword evidence="5" id="KW-1185">Reference proteome</keyword>
<reference evidence="4 5" key="1">
    <citation type="journal article" date="2015" name="Int. J. Syst. Evol. Microbiol.">
        <title>Youhaiella tibetensis gen. nov., sp. nov., isolated from subsurface sediment.</title>
        <authorList>
            <person name="Wang Y.X."/>
            <person name="Huang F.Q."/>
            <person name="Nogi Y."/>
            <person name="Pang S.J."/>
            <person name="Wang P.K."/>
            <person name="Lv J."/>
        </authorList>
    </citation>
    <scope>NUCLEOTIDE SEQUENCE [LARGE SCALE GENOMIC DNA]</scope>
    <source>
        <strain evidence="5">fig4</strain>
    </source>
</reference>